<dbReference type="GO" id="GO:0004146">
    <property type="term" value="F:dihydrofolate reductase activity"/>
    <property type="evidence" value="ECO:0007669"/>
    <property type="project" value="UniProtKB-EC"/>
</dbReference>
<dbReference type="GO" id="GO:0046452">
    <property type="term" value="P:dihydrofolate metabolic process"/>
    <property type="evidence" value="ECO:0007669"/>
    <property type="project" value="TreeGrafter"/>
</dbReference>
<dbReference type="GO" id="GO:0046654">
    <property type="term" value="P:tetrahydrofolate biosynthetic process"/>
    <property type="evidence" value="ECO:0007669"/>
    <property type="project" value="UniProtKB-UniPathway"/>
</dbReference>
<reference evidence="10 11" key="1">
    <citation type="submission" date="2016-10" db="EMBL/GenBank/DDBJ databases">
        <authorList>
            <person name="de Groot N.N."/>
        </authorList>
    </citation>
    <scope>NUCLEOTIDE SEQUENCE [LARGE SCALE GENOMIC DNA]</scope>
    <source>
        <strain evidence="10 11">DSM 24015</strain>
    </source>
</reference>
<evidence type="ECO:0000313" key="11">
    <source>
        <dbReference type="Proteomes" id="UP000198517"/>
    </source>
</evidence>
<keyword evidence="4 8" id="KW-0554">One-carbon metabolism</keyword>
<dbReference type="PROSITE" id="PS51330">
    <property type="entry name" value="DHFR_2"/>
    <property type="match status" value="1"/>
</dbReference>
<dbReference type="UniPathway" id="UPA00077">
    <property type="reaction ID" value="UER00158"/>
</dbReference>
<dbReference type="EC" id="1.5.1.3" evidence="3 8"/>
<keyword evidence="6 8" id="KW-0560">Oxidoreductase</keyword>
<dbReference type="SUPFAM" id="SSF53597">
    <property type="entry name" value="Dihydrofolate reductase-like"/>
    <property type="match status" value="1"/>
</dbReference>
<dbReference type="PANTHER" id="PTHR48069">
    <property type="entry name" value="DIHYDROFOLATE REDUCTASE"/>
    <property type="match status" value="1"/>
</dbReference>
<keyword evidence="5 8" id="KW-0521">NADP</keyword>
<dbReference type="PIRSF" id="PIRSF000194">
    <property type="entry name" value="DHFR"/>
    <property type="match status" value="1"/>
</dbReference>
<dbReference type="Proteomes" id="UP000198517">
    <property type="component" value="Unassembled WGS sequence"/>
</dbReference>
<comment type="pathway">
    <text evidence="1 8">Cofactor biosynthesis; tetrahydrofolate biosynthesis; 5,6,7,8-tetrahydrofolate from 7,8-dihydrofolate: step 1/1.</text>
</comment>
<comment type="function">
    <text evidence="7 8">Key enzyme in folate metabolism. Catalyzes an essential reaction for de novo glycine and purine synthesis, and for DNA precursor synthesis.</text>
</comment>
<dbReference type="CDD" id="cd00209">
    <property type="entry name" value="DHFR"/>
    <property type="match status" value="1"/>
</dbReference>
<evidence type="ECO:0000256" key="3">
    <source>
        <dbReference type="ARBA" id="ARBA00012856"/>
    </source>
</evidence>
<dbReference type="Gene3D" id="3.40.430.10">
    <property type="entry name" value="Dihydrofolate Reductase, subunit A"/>
    <property type="match status" value="1"/>
</dbReference>
<comment type="catalytic activity">
    <reaction evidence="8">
        <text>(6S)-5,6,7,8-tetrahydrofolate + NADP(+) = 7,8-dihydrofolate + NADPH + H(+)</text>
        <dbReference type="Rhea" id="RHEA:15009"/>
        <dbReference type="ChEBI" id="CHEBI:15378"/>
        <dbReference type="ChEBI" id="CHEBI:57451"/>
        <dbReference type="ChEBI" id="CHEBI:57453"/>
        <dbReference type="ChEBI" id="CHEBI:57783"/>
        <dbReference type="ChEBI" id="CHEBI:58349"/>
        <dbReference type="EC" id="1.5.1.3"/>
    </reaction>
</comment>
<dbReference type="GO" id="GO:0070401">
    <property type="term" value="F:NADP+ binding"/>
    <property type="evidence" value="ECO:0007669"/>
    <property type="project" value="UniProtKB-ARBA"/>
</dbReference>
<dbReference type="GO" id="GO:0006730">
    <property type="term" value="P:one-carbon metabolic process"/>
    <property type="evidence" value="ECO:0007669"/>
    <property type="project" value="UniProtKB-KW"/>
</dbReference>
<evidence type="ECO:0000256" key="8">
    <source>
        <dbReference type="PIRNR" id="PIRNR000194"/>
    </source>
</evidence>
<gene>
    <name evidence="10" type="ORF">SAMN05421544_10824</name>
</gene>
<dbReference type="AlphaFoldDB" id="A0A1G7CEU0"/>
<evidence type="ECO:0000313" key="10">
    <source>
        <dbReference type="EMBL" id="SDE37882.1"/>
    </source>
</evidence>
<evidence type="ECO:0000256" key="1">
    <source>
        <dbReference type="ARBA" id="ARBA00004903"/>
    </source>
</evidence>
<feature type="domain" description="DHFR" evidence="9">
    <location>
        <begin position="1"/>
        <end position="160"/>
    </location>
</feature>
<evidence type="ECO:0000256" key="6">
    <source>
        <dbReference type="ARBA" id="ARBA00023002"/>
    </source>
</evidence>
<evidence type="ECO:0000256" key="4">
    <source>
        <dbReference type="ARBA" id="ARBA00022563"/>
    </source>
</evidence>
<dbReference type="OrthoDB" id="9804315at2"/>
<dbReference type="EMBL" id="FNAS01000008">
    <property type="protein sequence ID" value="SDE37882.1"/>
    <property type="molecule type" value="Genomic_DNA"/>
</dbReference>
<dbReference type="STRING" id="1071918.SAMN05421544_10824"/>
<dbReference type="GO" id="GO:0005829">
    <property type="term" value="C:cytosol"/>
    <property type="evidence" value="ECO:0007669"/>
    <property type="project" value="TreeGrafter"/>
</dbReference>
<dbReference type="GO" id="GO:0046655">
    <property type="term" value="P:folic acid metabolic process"/>
    <property type="evidence" value="ECO:0007669"/>
    <property type="project" value="TreeGrafter"/>
</dbReference>
<evidence type="ECO:0000256" key="2">
    <source>
        <dbReference type="ARBA" id="ARBA00009539"/>
    </source>
</evidence>
<sequence length="162" mass="18626">MITIIVAMDKKNGIGNNNQLLWHLPKDLKHFKDITSGHPVIMGRRTYESIGKPLPNRTNIVISSRNDWFQEGILIVGSIKEAIKYAQKIDEDIFIIGGGNIYQQTIDLADRLEVTLVDTELRADTYFPNINPAEWKKTKDSFYAKDEKNPFNLHFITYEKTS</sequence>
<dbReference type="RefSeq" id="WP_092736506.1">
    <property type="nucleotide sequence ID" value="NZ_FNAS01000008.1"/>
</dbReference>
<dbReference type="InterPro" id="IPR012259">
    <property type="entry name" value="DHFR"/>
</dbReference>
<dbReference type="InterPro" id="IPR001796">
    <property type="entry name" value="DHFR_dom"/>
</dbReference>
<comment type="similarity">
    <text evidence="2 8">Belongs to the dihydrofolate reductase family.</text>
</comment>
<keyword evidence="11" id="KW-1185">Reference proteome</keyword>
<organism evidence="10 11">
    <name type="scientific">Riemerella columbipharyngis</name>
    <dbReference type="NCBI Taxonomy" id="1071918"/>
    <lineage>
        <taxon>Bacteria</taxon>
        <taxon>Pseudomonadati</taxon>
        <taxon>Bacteroidota</taxon>
        <taxon>Flavobacteriia</taxon>
        <taxon>Flavobacteriales</taxon>
        <taxon>Weeksellaceae</taxon>
        <taxon>Riemerella</taxon>
    </lineage>
</organism>
<dbReference type="FunFam" id="3.40.430.10:FF:000001">
    <property type="entry name" value="Dihydrofolate reductase"/>
    <property type="match status" value="1"/>
</dbReference>
<evidence type="ECO:0000256" key="5">
    <source>
        <dbReference type="ARBA" id="ARBA00022857"/>
    </source>
</evidence>
<protein>
    <recommendedName>
        <fullName evidence="3 8">Dihydrofolate reductase</fullName>
        <ecNumber evidence="3 8">1.5.1.3</ecNumber>
    </recommendedName>
</protein>
<name>A0A1G7CEU0_9FLAO</name>
<accession>A0A1G7CEU0</accession>
<dbReference type="PRINTS" id="PR00070">
    <property type="entry name" value="DHFR"/>
</dbReference>
<proteinExistence type="inferred from homology"/>
<evidence type="ECO:0000256" key="7">
    <source>
        <dbReference type="ARBA" id="ARBA00025067"/>
    </source>
</evidence>
<dbReference type="InterPro" id="IPR024072">
    <property type="entry name" value="DHFR-like_dom_sf"/>
</dbReference>
<evidence type="ECO:0000259" key="9">
    <source>
        <dbReference type="PROSITE" id="PS51330"/>
    </source>
</evidence>
<dbReference type="Pfam" id="PF00186">
    <property type="entry name" value="DHFR_1"/>
    <property type="match status" value="1"/>
</dbReference>
<dbReference type="PANTHER" id="PTHR48069:SF3">
    <property type="entry name" value="DIHYDROFOLATE REDUCTASE"/>
    <property type="match status" value="1"/>
</dbReference>